<proteinExistence type="predicted"/>
<dbReference type="Proteomes" id="UP001059041">
    <property type="component" value="Linkage Group LG4"/>
</dbReference>
<evidence type="ECO:0000313" key="1">
    <source>
        <dbReference type="EMBL" id="KAI7810557.1"/>
    </source>
</evidence>
<gene>
    <name evidence="1" type="ORF">IRJ41_003584</name>
</gene>
<comment type="caution">
    <text evidence="1">The sequence shown here is derived from an EMBL/GenBank/DDBJ whole genome shotgun (WGS) entry which is preliminary data.</text>
</comment>
<dbReference type="EMBL" id="JAFHDT010000004">
    <property type="protein sequence ID" value="KAI7810557.1"/>
    <property type="molecule type" value="Genomic_DNA"/>
</dbReference>
<dbReference type="AlphaFoldDB" id="A0A9W7WXM7"/>
<name>A0A9W7WXM7_TRIRA</name>
<reference evidence="1" key="1">
    <citation type="submission" date="2021-02" db="EMBL/GenBank/DDBJ databases">
        <title>Comparative genomics reveals that relaxation of natural selection precedes convergent phenotypic evolution of cavefish.</title>
        <authorList>
            <person name="Peng Z."/>
        </authorList>
    </citation>
    <scope>NUCLEOTIDE SEQUENCE</scope>
    <source>
        <tissue evidence="1">Muscle</tissue>
    </source>
</reference>
<organism evidence="1 2">
    <name type="scientific">Triplophysa rosa</name>
    <name type="common">Cave loach</name>
    <dbReference type="NCBI Taxonomy" id="992332"/>
    <lineage>
        <taxon>Eukaryota</taxon>
        <taxon>Metazoa</taxon>
        <taxon>Chordata</taxon>
        <taxon>Craniata</taxon>
        <taxon>Vertebrata</taxon>
        <taxon>Euteleostomi</taxon>
        <taxon>Actinopterygii</taxon>
        <taxon>Neopterygii</taxon>
        <taxon>Teleostei</taxon>
        <taxon>Ostariophysi</taxon>
        <taxon>Cypriniformes</taxon>
        <taxon>Nemacheilidae</taxon>
        <taxon>Triplophysa</taxon>
    </lineage>
</organism>
<protein>
    <submittedName>
        <fullName evidence="1">Uncharacterized protein</fullName>
    </submittedName>
</protein>
<accession>A0A9W7WXM7</accession>
<sequence>MVLSPIVKKGVGVWRVQMIKMEKWRVRACPTENRNTSKGSTSKACIPFFAVSITHTPLYFPALSARVRARPLLQRASLVTSSCRIGCWARAENGHRSARTKGWEPKEDKLGAAVGDLTVVKTSLKN</sequence>
<evidence type="ECO:0000313" key="2">
    <source>
        <dbReference type="Proteomes" id="UP001059041"/>
    </source>
</evidence>
<keyword evidence="2" id="KW-1185">Reference proteome</keyword>